<dbReference type="Proteomes" id="UP001161017">
    <property type="component" value="Unassembled WGS sequence"/>
</dbReference>
<dbReference type="GO" id="GO:0042030">
    <property type="term" value="F:ATPase inhibitor activity"/>
    <property type="evidence" value="ECO:0007669"/>
    <property type="project" value="InterPro"/>
</dbReference>
<gene>
    <name evidence="6" type="primary">INH1</name>
    <name evidence="6" type="ORF">OHK93_001332</name>
</gene>
<evidence type="ECO:0000256" key="5">
    <source>
        <dbReference type="SAM" id="MobiDB-lite"/>
    </source>
</evidence>
<reference evidence="6" key="1">
    <citation type="journal article" date="2023" name="Genome Biol. Evol.">
        <title>First Whole Genome Sequence and Flow Cytometry Genome Size Data for the Lichen-Forming Fungus Ramalina farinacea (Ascomycota).</title>
        <authorList>
            <person name="Llewellyn T."/>
            <person name="Mian S."/>
            <person name="Hill R."/>
            <person name="Leitch I.J."/>
            <person name="Gaya E."/>
        </authorList>
    </citation>
    <scope>NUCLEOTIDE SEQUENCE</scope>
    <source>
        <strain evidence="6">LIQ254RAFAR</strain>
    </source>
</reference>
<evidence type="ECO:0000313" key="7">
    <source>
        <dbReference type="Proteomes" id="UP001161017"/>
    </source>
</evidence>
<dbReference type="AlphaFoldDB" id="A0AA43QQ82"/>
<organism evidence="6 7">
    <name type="scientific">Ramalina farinacea</name>
    <dbReference type="NCBI Taxonomy" id="258253"/>
    <lineage>
        <taxon>Eukaryota</taxon>
        <taxon>Fungi</taxon>
        <taxon>Dikarya</taxon>
        <taxon>Ascomycota</taxon>
        <taxon>Pezizomycotina</taxon>
        <taxon>Lecanoromycetes</taxon>
        <taxon>OSLEUM clade</taxon>
        <taxon>Lecanoromycetidae</taxon>
        <taxon>Lecanorales</taxon>
        <taxon>Lecanorineae</taxon>
        <taxon>Ramalinaceae</taxon>
        <taxon>Ramalina</taxon>
    </lineage>
</organism>
<name>A0AA43QQ82_9LECA</name>
<evidence type="ECO:0000256" key="3">
    <source>
        <dbReference type="ARBA" id="ARBA00023128"/>
    </source>
</evidence>
<accession>A0AA43QQ82</accession>
<dbReference type="GO" id="GO:0005739">
    <property type="term" value="C:mitochondrion"/>
    <property type="evidence" value="ECO:0007669"/>
    <property type="project" value="UniProtKB-SubCell"/>
</dbReference>
<evidence type="ECO:0000256" key="4">
    <source>
        <dbReference type="RuleBase" id="RU368087"/>
    </source>
</evidence>
<evidence type="ECO:0000256" key="1">
    <source>
        <dbReference type="ARBA" id="ARBA00004173"/>
    </source>
</evidence>
<keyword evidence="3" id="KW-0496">Mitochondrion</keyword>
<evidence type="ECO:0000256" key="2">
    <source>
        <dbReference type="ARBA" id="ARBA00010901"/>
    </source>
</evidence>
<protein>
    <recommendedName>
        <fullName evidence="4">ATPase inhibitor, mitochondrial</fullName>
    </recommendedName>
</protein>
<dbReference type="Pfam" id="PF04568">
    <property type="entry name" value="IATP"/>
    <property type="match status" value="1"/>
</dbReference>
<evidence type="ECO:0000313" key="6">
    <source>
        <dbReference type="EMBL" id="MDI1490132.1"/>
    </source>
</evidence>
<comment type="function">
    <text evidence="4">Inhibits the enzyme activity of ATPase.</text>
</comment>
<proteinExistence type="inferred from homology"/>
<comment type="caution">
    <text evidence="6">The sequence shown here is derived from an EMBL/GenBank/DDBJ whole genome shotgun (WGS) entry which is preliminary data.</text>
</comment>
<keyword evidence="7" id="KW-1185">Reference proteome</keyword>
<dbReference type="EMBL" id="JAPUFD010000011">
    <property type="protein sequence ID" value="MDI1490132.1"/>
    <property type="molecule type" value="Genomic_DNA"/>
</dbReference>
<feature type="region of interest" description="Disordered" evidence="5">
    <location>
        <begin position="1"/>
        <end position="28"/>
    </location>
</feature>
<dbReference type="InterPro" id="IPR007648">
    <property type="entry name" value="ATPase_inhibitor_mt"/>
</dbReference>
<dbReference type="Gene3D" id="1.20.5.500">
    <property type="entry name" value="Single helix bin"/>
    <property type="match status" value="1"/>
</dbReference>
<comment type="subcellular location">
    <subcellularLocation>
        <location evidence="1">Mitochondrion</location>
    </subcellularLocation>
</comment>
<sequence>MGEGDAGAPRSGGASQGDAFTKRENADENYAIRKREMEKLQALKEKIAEHQEHLTELDKNVYVGAFFFPYVWTESS</sequence>
<comment type="similarity">
    <text evidence="2 4">Belongs to the ATPase inhibitor family.</text>
</comment>